<feature type="region of interest" description="Disordered" evidence="3">
    <location>
        <begin position="132"/>
        <end position="154"/>
    </location>
</feature>
<evidence type="ECO:0000256" key="2">
    <source>
        <dbReference type="ARBA" id="ARBA00023163"/>
    </source>
</evidence>
<dbReference type="EMBL" id="JBBYAK010000004">
    <property type="protein sequence ID" value="MEL3959668.1"/>
    <property type="molecule type" value="Genomic_DNA"/>
</dbReference>
<evidence type="ECO:0000256" key="3">
    <source>
        <dbReference type="SAM" id="MobiDB-lite"/>
    </source>
</evidence>
<accession>A0ABU9K3D5</accession>
<dbReference type="RefSeq" id="WP_342021248.1">
    <property type="nucleotide sequence ID" value="NZ_JBBYAK010000004.1"/>
</dbReference>
<evidence type="ECO:0000313" key="4">
    <source>
        <dbReference type="EMBL" id="MEL3959668.1"/>
    </source>
</evidence>
<keyword evidence="2" id="KW-0804">Transcription</keyword>
<organism evidence="4 5">
    <name type="scientific">Caldifermentibacillus hisashii</name>
    <dbReference type="NCBI Taxonomy" id="996558"/>
    <lineage>
        <taxon>Bacteria</taxon>
        <taxon>Bacillati</taxon>
        <taxon>Bacillota</taxon>
        <taxon>Bacilli</taxon>
        <taxon>Bacillales</taxon>
        <taxon>Bacillaceae</taxon>
        <taxon>Caldifermentibacillus</taxon>
    </lineage>
</organism>
<sequence length="154" mass="17728">MTRNEIANILKDYHWMLNSIKVIRESLDNGSHISSKVSQYGIEATLPRSEGNPGDPIFADVIRRGKYWKKIEAYEKKVQYIQDRVHLITDDRESEVLFWLLEGKSYRWIAQHMGLSKTNIQRIRDSIVDQLSENGTNGTNGTKGTNFSKQKPAC</sequence>
<evidence type="ECO:0000313" key="5">
    <source>
        <dbReference type="Proteomes" id="UP001459714"/>
    </source>
</evidence>
<gene>
    <name evidence="4" type="ORF">NST17_21165</name>
</gene>
<dbReference type="SUPFAM" id="SSF46894">
    <property type="entry name" value="C-terminal effector domain of the bipartite response regulators"/>
    <property type="match status" value="1"/>
</dbReference>
<reference evidence="4 5" key="1">
    <citation type="submission" date="2024-03" db="EMBL/GenBank/DDBJ databases">
        <title>Bacilli Hybrid Assemblies.</title>
        <authorList>
            <person name="Kovac J."/>
        </authorList>
    </citation>
    <scope>NUCLEOTIDE SEQUENCE [LARGE SCALE GENOMIC DNA]</scope>
    <source>
        <strain evidence="4 5">FSL M8-0022</strain>
    </source>
</reference>
<proteinExistence type="predicted"/>
<dbReference type="InterPro" id="IPR036388">
    <property type="entry name" value="WH-like_DNA-bd_sf"/>
</dbReference>
<keyword evidence="1" id="KW-0805">Transcription regulation</keyword>
<feature type="compositionally biased region" description="Low complexity" evidence="3">
    <location>
        <begin position="134"/>
        <end position="146"/>
    </location>
</feature>
<dbReference type="InterPro" id="IPR016032">
    <property type="entry name" value="Sig_transdc_resp-reg_C-effctor"/>
</dbReference>
<keyword evidence="5" id="KW-1185">Reference proteome</keyword>
<evidence type="ECO:0000256" key="1">
    <source>
        <dbReference type="ARBA" id="ARBA00023015"/>
    </source>
</evidence>
<name>A0ABU9K3D5_9BACI</name>
<dbReference type="Gene3D" id="1.10.10.10">
    <property type="entry name" value="Winged helix-like DNA-binding domain superfamily/Winged helix DNA-binding domain"/>
    <property type="match status" value="1"/>
</dbReference>
<dbReference type="Proteomes" id="UP001459714">
    <property type="component" value="Unassembled WGS sequence"/>
</dbReference>
<protein>
    <submittedName>
        <fullName evidence="4">LuxR C-terminal-related transcriptional regulator</fullName>
    </submittedName>
</protein>
<comment type="caution">
    <text evidence="4">The sequence shown here is derived from an EMBL/GenBank/DDBJ whole genome shotgun (WGS) entry which is preliminary data.</text>
</comment>